<gene>
    <name evidence="1" type="ORF">LCGC14_2933620</name>
</gene>
<dbReference type="AlphaFoldDB" id="A0A0F8ZSU4"/>
<name>A0A0F8ZSU4_9ZZZZ</name>
<feature type="non-terminal residue" evidence="1">
    <location>
        <position position="291"/>
    </location>
</feature>
<comment type="caution">
    <text evidence="1">The sequence shown here is derived from an EMBL/GenBank/DDBJ whole genome shotgun (WGS) entry which is preliminary data.</text>
</comment>
<proteinExistence type="predicted"/>
<evidence type="ECO:0000313" key="1">
    <source>
        <dbReference type="EMBL" id="KKK69479.1"/>
    </source>
</evidence>
<reference evidence="1" key="1">
    <citation type="journal article" date="2015" name="Nature">
        <title>Complex archaea that bridge the gap between prokaryotes and eukaryotes.</title>
        <authorList>
            <person name="Spang A."/>
            <person name="Saw J.H."/>
            <person name="Jorgensen S.L."/>
            <person name="Zaremba-Niedzwiedzka K."/>
            <person name="Martijn J."/>
            <person name="Lind A.E."/>
            <person name="van Eijk R."/>
            <person name="Schleper C."/>
            <person name="Guy L."/>
            <person name="Ettema T.J."/>
        </authorList>
    </citation>
    <scope>NUCLEOTIDE SEQUENCE</scope>
</reference>
<sequence>MKVEEFWIINWDGLPLFKYSPTRSLRIELIGGFLSAIQSFAKTVIEDERGQYLNTLTIGDHSYHFLTDEVYKLYFILKTSKKVKEKIINLYLQRFQDMFIEEFRKDLVAFDGDITPFESFDKKFVKTYDRLASLDTIKSAVTNEAILSKYKDRVLSNEYSPKQAIIQPIKFLKTMNTKDKIKFFTRVLPKAASSILNVRTSFKTLQNNPDTPDKIASEEFIKELEEYAYSLGIGKFGYTKLTPNLVYKDSAILYPNIIVLMLEMDKDIIQTCPSFEAFKMIMNTYKLLNKA</sequence>
<accession>A0A0F8ZSU4</accession>
<organism evidence="1">
    <name type="scientific">marine sediment metagenome</name>
    <dbReference type="NCBI Taxonomy" id="412755"/>
    <lineage>
        <taxon>unclassified sequences</taxon>
        <taxon>metagenomes</taxon>
        <taxon>ecological metagenomes</taxon>
    </lineage>
</organism>
<protein>
    <submittedName>
        <fullName evidence="1">Uncharacterized protein</fullName>
    </submittedName>
</protein>
<dbReference type="EMBL" id="LAZR01058629">
    <property type="protein sequence ID" value="KKK69479.1"/>
    <property type="molecule type" value="Genomic_DNA"/>
</dbReference>
<dbReference type="Gene3D" id="3.30.450.60">
    <property type="match status" value="1"/>
</dbReference>